<dbReference type="UniPathway" id="UPA00034">
    <property type="reaction ID" value="UER00018"/>
</dbReference>
<sequence>MTTVLVCGAGGRMGREVVNAVWQDSELQLVGAVDVSNAGMPVAEIVNNDDCQVVIMDDLQAALEATSPDVVVDFTSPKVVFENAKTTLQHGTNIVIGTTGLTADERDALAKIASEKRVGVLVAPNFSLGAVLLMQASELMAKYFPNAEIIELHHNQKYDAPSGTARLTAEKIAKARTQAPALDKTQESLVGARGGVVEDVHIHSVRLPGYVAHQEVLFGGTGEIVTLRHDSLDRKSFMPGVLLACKKISQFPGLTYGLEHYLG</sequence>
<dbReference type="InterPro" id="IPR036291">
    <property type="entry name" value="NAD(P)-bd_dom_sf"/>
</dbReference>
<keyword evidence="4 13" id="KW-0521">NADP</keyword>
<dbReference type="SUPFAM" id="SSF55347">
    <property type="entry name" value="Glyceraldehyde-3-phosphate dehydrogenase-like, C-terminal domain"/>
    <property type="match status" value="1"/>
</dbReference>
<dbReference type="GO" id="GO:0050661">
    <property type="term" value="F:NADP binding"/>
    <property type="evidence" value="ECO:0007669"/>
    <property type="project" value="UniProtKB-UniRule"/>
</dbReference>
<dbReference type="InterPro" id="IPR023940">
    <property type="entry name" value="DHDPR_bac"/>
</dbReference>
<dbReference type="EMBL" id="JACHHI010000001">
    <property type="protein sequence ID" value="MBB6477181.1"/>
    <property type="molecule type" value="Genomic_DNA"/>
</dbReference>
<keyword evidence="6 13" id="KW-0560">Oxidoreductase</keyword>
<dbReference type="GO" id="GO:0005829">
    <property type="term" value="C:cytosol"/>
    <property type="evidence" value="ECO:0007669"/>
    <property type="project" value="TreeGrafter"/>
</dbReference>
<comment type="similarity">
    <text evidence="1 13">Belongs to the DapB family.</text>
</comment>
<dbReference type="SUPFAM" id="SSF51735">
    <property type="entry name" value="NAD(P)-binding Rossmann-fold domains"/>
    <property type="match status" value="1"/>
</dbReference>
<feature type="binding site" evidence="13">
    <location>
        <position position="154"/>
    </location>
    <ligand>
        <name>(S)-2,3,4,5-tetrahydrodipicolinate</name>
        <dbReference type="ChEBI" id="CHEBI:16845"/>
    </ligand>
</feature>
<feature type="binding site" evidence="13">
    <location>
        <begin position="163"/>
        <end position="164"/>
    </location>
    <ligand>
        <name>(S)-2,3,4,5-tetrahydrodipicolinate</name>
        <dbReference type="ChEBI" id="CHEBI:16845"/>
    </ligand>
</feature>
<evidence type="ECO:0000256" key="5">
    <source>
        <dbReference type="ARBA" id="ARBA00022915"/>
    </source>
</evidence>
<dbReference type="CDD" id="cd02274">
    <property type="entry name" value="DHDPR_N"/>
    <property type="match status" value="1"/>
</dbReference>
<feature type="binding site" evidence="13">
    <location>
        <begin position="123"/>
        <end position="126"/>
    </location>
    <ligand>
        <name>NAD(+)</name>
        <dbReference type="ChEBI" id="CHEBI:57540"/>
    </ligand>
</feature>
<dbReference type="PROSITE" id="PS01298">
    <property type="entry name" value="DAPB"/>
    <property type="match status" value="1"/>
</dbReference>
<dbReference type="FunFam" id="3.30.360.10:FF:000009">
    <property type="entry name" value="4-hydroxy-tetrahydrodipicolinate reductase"/>
    <property type="match status" value="1"/>
</dbReference>
<keyword evidence="3 13" id="KW-0028">Amino-acid biosynthesis</keyword>
<keyword evidence="8 13" id="KW-0457">Lysine biosynthesis</keyword>
<dbReference type="HAMAP" id="MF_00102">
    <property type="entry name" value="DapB"/>
    <property type="match status" value="1"/>
</dbReference>
<evidence type="ECO:0000256" key="10">
    <source>
        <dbReference type="ARBA" id="ARBA00038983"/>
    </source>
</evidence>
<feature type="domain" description="Dihydrodipicolinate reductase C-terminal" evidence="15">
    <location>
        <begin position="129"/>
        <end position="262"/>
    </location>
</feature>
<dbReference type="InterPro" id="IPR022663">
    <property type="entry name" value="DapB_C"/>
</dbReference>
<comment type="catalytic activity">
    <reaction evidence="11 13">
        <text>(S)-2,3,4,5-tetrahydrodipicolinate + NADP(+) + H2O = (2S,4S)-4-hydroxy-2,3,4,5-tetrahydrodipicolinate + NADPH + H(+)</text>
        <dbReference type="Rhea" id="RHEA:35331"/>
        <dbReference type="ChEBI" id="CHEBI:15377"/>
        <dbReference type="ChEBI" id="CHEBI:15378"/>
        <dbReference type="ChEBI" id="CHEBI:16845"/>
        <dbReference type="ChEBI" id="CHEBI:57783"/>
        <dbReference type="ChEBI" id="CHEBI:58349"/>
        <dbReference type="ChEBI" id="CHEBI:67139"/>
        <dbReference type="EC" id="1.17.1.8"/>
    </reaction>
</comment>
<feature type="domain" description="Dihydrodipicolinate reductase N-terminal" evidence="14">
    <location>
        <begin position="3"/>
        <end position="126"/>
    </location>
</feature>
<dbReference type="GO" id="GO:0016726">
    <property type="term" value="F:oxidoreductase activity, acting on CH or CH2 groups, NAD or NADP as acceptor"/>
    <property type="evidence" value="ECO:0007669"/>
    <property type="project" value="UniProtKB-UniRule"/>
</dbReference>
<dbReference type="OrthoDB" id="9790352at2"/>
<keyword evidence="7 13" id="KW-0520">NAD</keyword>
<dbReference type="Gene3D" id="3.30.360.10">
    <property type="entry name" value="Dihydrodipicolinate Reductase, domain 2"/>
    <property type="match status" value="1"/>
</dbReference>
<evidence type="ECO:0000256" key="4">
    <source>
        <dbReference type="ARBA" id="ARBA00022857"/>
    </source>
</evidence>
<dbReference type="NCBIfam" id="TIGR00036">
    <property type="entry name" value="dapB"/>
    <property type="match status" value="1"/>
</dbReference>
<reference evidence="16 17" key="1">
    <citation type="submission" date="2020-08" db="EMBL/GenBank/DDBJ databases">
        <title>Genomic Encyclopedia of Type Strains, Phase IV (KMG-IV): sequencing the most valuable type-strain genomes for metagenomic binning, comparative biology and taxonomic classification.</title>
        <authorList>
            <person name="Goeker M."/>
        </authorList>
    </citation>
    <scope>NUCLEOTIDE SEQUENCE [LARGE SCALE GENOMIC DNA]</scope>
    <source>
        <strain evidence="16 17">DSM 21255</strain>
    </source>
</reference>
<evidence type="ECO:0000256" key="1">
    <source>
        <dbReference type="ARBA" id="ARBA00006642"/>
    </source>
</evidence>
<keyword evidence="5 13" id="KW-0220">Diaminopimelate biosynthesis</keyword>
<dbReference type="InterPro" id="IPR022664">
    <property type="entry name" value="DapB_N_CS"/>
</dbReference>
<evidence type="ECO:0000259" key="15">
    <source>
        <dbReference type="Pfam" id="PF05173"/>
    </source>
</evidence>
<dbReference type="RefSeq" id="WP_024049221.1">
    <property type="nucleotide sequence ID" value="NZ_CABWNB010000001.1"/>
</dbReference>
<keyword evidence="2 13" id="KW-0963">Cytoplasm</keyword>
<feature type="binding site" evidence="13">
    <location>
        <begin position="97"/>
        <end position="99"/>
    </location>
    <ligand>
        <name>NAD(+)</name>
        <dbReference type="ChEBI" id="CHEBI:57540"/>
    </ligand>
</feature>
<feature type="active site" description="Proton donor" evidence="13">
    <location>
        <position position="157"/>
    </location>
</feature>
<comment type="subunit">
    <text evidence="13">Homotetramer.</text>
</comment>
<comment type="subcellular location">
    <subcellularLocation>
        <location evidence="13">Cytoplasm</location>
    </subcellularLocation>
</comment>
<dbReference type="Gene3D" id="3.40.50.720">
    <property type="entry name" value="NAD(P)-binding Rossmann-like Domain"/>
    <property type="match status" value="1"/>
</dbReference>
<evidence type="ECO:0000256" key="8">
    <source>
        <dbReference type="ARBA" id="ARBA00023154"/>
    </source>
</evidence>
<dbReference type="GO" id="GO:0051287">
    <property type="term" value="F:NAD binding"/>
    <property type="evidence" value="ECO:0007669"/>
    <property type="project" value="UniProtKB-UniRule"/>
</dbReference>
<evidence type="ECO:0000256" key="7">
    <source>
        <dbReference type="ARBA" id="ARBA00023027"/>
    </source>
</evidence>
<dbReference type="AlphaFoldDB" id="A0A841R1A0"/>
<evidence type="ECO:0000259" key="14">
    <source>
        <dbReference type="Pfam" id="PF01113"/>
    </source>
</evidence>
<comment type="pathway">
    <text evidence="9 13">Amino-acid biosynthesis; L-lysine biosynthesis via DAP pathway; (S)-tetrahydrodipicolinate from L-aspartate: step 4/4.</text>
</comment>
<gene>
    <name evidence="13" type="primary">dapB</name>
    <name evidence="16" type="ORF">HNR45_000203</name>
</gene>
<dbReference type="PANTHER" id="PTHR20836">
    <property type="entry name" value="DIHYDRODIPICOLINATE REDUCTASE"/>
    <property type="match status" value="1"/>
</dbReference>
<evidence type="ECO:0000256" key="3">
    <source>
        <dbReference type="ARBA" id="ARBA00022605"/>
    </source>
</evidence>
<evidence type="ECO:0000256" key="9">
    <source>
        <dbReference type="ARBA" id="ARBA00037922"/>
    </source>
</evidence>
<evidence type="ECO:0000256" key="6">
    <source>
        <dbReference type="ARBA" id="ARBA00023002"/>
    </source>
</evidence>
<dbReference type="PANTHER" id="PTHR20836:SF0">
    <property type="entry name" value="4-HYDROXY-TETRAHYDRODIPICOLINATE REDUCTASE 1, CHLOROPLASTIC-RELATED"/>
    <property type="match status" value="1"/>
</dbReference>
<proteinExistence type="inferred from homology"/>
<dbReference type="GO" id="GO:0009089">
    <property type="term" value="P:lysine biosynthetic process via diaminopimelate"/>
    <property type="evidence" value="ECO:0007669"/>
    <property type="project" value="UniProtKB-UniRule"/>
</dbReference>
<comment type="function">
    <text evidence="13">Catalyzes the conversion of 4-hydroxy-tetrahydrodipicolinate (HTPA) to tetrahydrodipicolinate.</text>
</comment>
<dbReference type="Pfam" id="PF05173">
    <property type="entry name" value="DapB_C"/>
    <property type="match status" value="1"/>
</dbReference>
<evidence type="ECO:0000256" key="2">
    <source>
        <dbReference type="ARBA" id="ARBA00022490"/>
    </source>
</evidence>
<organism evidence="16 17">
    <name type="scientific">Negativicoccus succinicivorans</name>
    <dbReference type="NCBI Taxonomy" id="620903"/>
    <lineage>
        <taxon>Bacteria</taxon>
        <taxon>Bacillati</taxon>
        <taxon>Bacillota</taxon>
        <taxon>Negativicutes</taxon>
        <taxon>Veillonellales</taxon>
        <taxon>Veillonellaceae</taxon>
        <taxon>Negativicoccus</taxon>
    </lineage>
</organism>
<feature type="binding site" evidence="13">
    <location>
        <begin position="8"/>
        <end position="13"/>
    </location>
    <ligand>
        <name>NAD(+)</name>
        <dbReference type="ChEBI" id="CHEBI:57540"/>
    </ligand>
</feature>
<evidence type="ECO:0000313" key="16">
    <source>
        <dbReference type="EMBL" id="MBB6477181.1"/>
    </source>
</evidence>
<accession>A0A841R1A0</accession>
<dbReference type="GO" id="GO:0019877">
    <property type="term" value="P:diaminopimelate biosynthetic process"/>
    <property type="evidence" value="ECO:0007669"/>
    <property type="project" value="UniProtKB-UniRule"/>
</dbReference>
<dbReference type="InterPro" id="IPR000846">
    <property type="entry name" value="DapB_N"/>
</dbReference>
<feature type="active site" description="Proton donor/acceptor" evidence="13">
    <location>
        <position position="153"/>
    </location>
</feature>
<dbReference type="GO" id="GO:0008839">
    <property type="term" value="F:4-hydroxy-tetrahydrodipicolinate reductase"/>
    <property type="evidence" value="ECO:0007669"/>
    <property type="project" value="UniProtKB-UniRule"/>
</dbReference>
<evidence type="ECO:0000313" key="17">
    <source>
        <dbReference type="Proteomes" id="UP000591941"/>
    </source>
</evidence>
<evidence type="ECO:0000256" key="12">
    <source>
        <dbReference type="ARBA" id="ARBA00049396"/>
    </source>
</evidence>
<evidence type="ECO:0000256" key="11">
    <source>
        <dbReference type="ARBA" id="ARBA00049080"/>
    </source>
</evidence>
<dbReference type="Proteomes" id="UP000591941">
    <property type="component" value="Unassembled WGS sequence"/>
</dbReference>
<keyword evidence="17" id="KW-1185">Reference proteome</keyword>
<evidence type="ECO:0000256" key="13">
    <source>
        <dbReference type="HAMAP-Rule" id="MF_00102"/>
    </source>
</evidence>
<dbReference type="PIRSF" id="PIRSF000161">
    <property type="entry name" value="DHPR"/>
    <property type="match status" value="1"/>
</dbReference>
<comment type="caution">
    <text evidence="13">Was originally thought to be a dihydrodipicolinate reductase (DHDPR), catalyzing the conversion of dihydrodipicolinate to tetrahydrodipicolinate. However, it was shown in E.coli that the substrate of the enzymatic reaction is not dihydrodipicolinate (DHDP) but in fact (2S,4S)-4-hydroxy-2,3,4,5-tetrahydrodipicolinic acid (HTPA), the product released by the DapA-catalyzed reaction.</text>
</comment>
<comment type="catalytic activity">
    <reaction evidence="12 13">
        <text>(S)-2,3,4,5-tetrahydrodipicolinate + NAD(+) + H2O = (2S,4S)-4-hydroxy-2,3,4,5-tetrahydrodipicolinate + NADH + H(+)</text>
        <dbReference type="Rhea" id="RHEA:35323"/>
        <dbReference type="ChEBI" id="CHEBI:15377"/>
        <dbReference type="ChEBI" id="CHEBI:15378"/>
        <dbReference type="ChEBI" id="CHEBI:16845"/>
        <dbReference type="ChEBI" id="CHEBI:57540"/>
        <dbReference type="ChEBI" id="CHEBI:57945"/>
        <dbReference type="ChEBI" id="CHEBI:67139"/>
        <dbReference type="EC" id="1.17.1.8"/>
    </reaction>
</comment>
<comment type="caution">
    <text evidence="13">Lacks conserved residue(s) required for the propagation of feature annotation.</text>
</comment>
<name>A0A841R1A0_9FIRM</name>
<comment type="caution">
    <text evidence="16">The sequence shown here is derived from an EMBL/GenBank/DDBJ whole genome shotgun (WGS) entry which is preliminary data.</text>
</comment>
<feature type="binding site" evidence="13">
    <location>
        <position position="34"/>
    </location>
    <ligand>
        <name>NAD(+)</name>
        <dbReference type="ChEBI" id="CHEBI:57540"/>
    </ligand>
</feature>
<dbReference type="Pfam" id="PF01113">
    <property type="entry name" value="DapB_N"/>
    <property type="match status" value="1"/>
</dbReference>
<protein>
    <recommendedName>
        <fullName evidence="10 13">4-hydroxy-tetrahydrodipicolinate reductase</fullName>
        <shortName evidence="13">HTPA reductase</shortName>
        <ecNumber evidence="10 13">1.17.1.8</ecNumber>
    </recommendedName>
</protein>
<dbReference type="GeneID" id="93485492"/>
<dbReference type="EC" id="1.17.1.8" evidence="10 13"/>